<dbReference type="InterPro" id="IPR038020">
    <property type="entry name" value="MbtH-like_sf"/>
</dbReference>
<keyword evidence="3" id="KW-1185">Reference proteome</keyword>
<dbReference type="GO" id="GO:0019290">
    <property type="term" value="P:siderophore biosynthetic process"/>
    <property type="evidence" value="ECO:0007669"/>
    <property type="project" value="TreeGrafter"/>
</dbReference>
<dbReference type="SMART" id="SM00923">
    <property type="entry name" value="MbtH"/>
    <property type="match status" value="1"/>
</dbReference>
<name>A0A1R4LRV3_VIBR1</name>
<evidence type="ECO:0000313" key="3">
    <source>
        <dbReference type="Proteomes" id="UP000188276"/>
    </source>
</evidence>
<protein>
    <submittedName>
        <fullName evidence="2">MbtH-like protein</fullName>
    </submittedName>
</protein>
<gene>
    <name evidence="2" type="ORF">VR7878_03365</name>
</gene>
<feature type="domain" description="MbtH-like" evidence="1">
    <location>
        <begin position="7"/>
        <end position="57"/>
    </location>
</feature>
<proteinExistence type="predicted"/>
<dbReference type="Proteomes" id="UP000188276">
    <property type="component" value="Unassembled WGS sequence"/>
</dbReference>
<dbReference type="Gene3D" id="3.90.820.10">
    <property type="entry name" value="Structural Genomics, Unknown Function 30-nov-00 1gh9 Mol_id"/>
    <property type="match status" value="1"/>
</dbReference>
<reference evidence="3" key="1">
    <citation type="submission" date="2017-02" db="EMBL/GenBank/DDBJ databases">
        <authorList>
            <person name="Rodrigo-Torres L."/>
            <person name="Arahal R.D."/>
            <person name="Lucena T."/>
        </authorList>
    </citation>
    <scope>NUCLEOTIDE SEQUENCE [LARGE SCALE GENOMIC DNA]</scope>
    <source>
        <strain evidence="3">CECT 7878</strain>
    </source>
</reference>
<dbReference type="OrthoDB" id="7584480at2"/>
<organism evidence="2 3">
    <name type="scientific">Vibrio ruber (strain DSM 16370 / JCM 11486 / BCRC 17186 / CECT 7878 / LMG 23124 / VR1)</name>
    <dbReference type="NCBI Taxonomy" id="1123498"/>
    <lineage>
        <taxon>Bacteria</taxon>
        <taxon>Pseudomonadati</taxon>
        <taxon>Pseudomonadota</taxon>
        <taxon>Gammaproteobacteria</taxon>
        <taxon>Vibrionales</taxon>
        <taxon>Vibrionaceae</taxon>
        <taxon>Vibrio</taxon>
    </lineage>
</organism>
<dbReference type="PANTHER" id="PTHR38444:SF1">
    <property type="entry name" value="ENTEROBACTIN BIOSYNTHESIS PROTEIN YBDZ"/>
    <property type="match status" value="1"/>
</dbReference>
<evidence type="ECO:0000259" key="1">
    <source>
        <dbReference type="SMART" id="SM00923"/>
    </source>
</evidence>
<dbReference type="EMBL" id="FULE01000048">
    <property type="protein sequence ID" value="SJN59341.1"/>
    <property type="molecule type" value="Genomic_DNA"/>
</dbReference>
<dbReference type="Pfam" id="PF03621">
    <property type="entry name" value="MbtH"/>
    <property type="match status" value="1"/>
</dbReference>
<dbReference type="InterPro" id="IPR005153">
    <property type="entry name" value="MbtH-like_dom"/>
</dbReference>
<evidence type="ECO:0000313" key="2">
    <source>
        <dbReference type="EMBL" id="SJN59341.1"/>
    </source>
</evidence>
<dbReference type="STRING" id="1123498.VR7878_03365"/>
<dbReference type="GO" id="GO:0005829">
    <property type="term" value="C:cytosol"/>
    <property type="evidence" value="ECO:0007669"/>
    <property type="project" value="TreeGrafter"/>
</dbReference>
<dbReference type="SUPFAM" id="SSF160582">
    <property type="entry name" value="MbtH-like"/>
    <property type="match status" value="1"/>
</dbReference>
<accession>A0A1R4LRV3</accession>
<dbReference type="RefSeq" id="WP_077337245.1">
    <property type="nucleotide sequence ID" value="NZ_FULE01000048.1"/>
</dbReference>
<dbReference type="InterPro" id="IPR037407">
    <property type="entry name" value="MLP_fam"/>
</dbReference>
<sequence length="64" mass="7550">MSEQYVNPFDDPENQFLVLINQCGQYSLWPDFKPTPSGWKNTFGPSDKQRCIAYIEAHWQDIRV</sequence>
<dbReference type="AlphaFoldDB" id="A0A1R4LRV3"/>
<dbReference type="PANTHER" id="PTHR38444">
    <property type="entry name" value="ENTEROBACTIN BIOSYNTHESIS PROTEIN YBDZ"/>
    <property type="match status" value="1"/>
</dbReference>